<dbReference type="SMART" id="SM00355">
    <property type="entry name" value="ZnF_C2H2"/>
    <property type="match status" value="3"/>
</dbReference>
<sequence length="565" mass="64830">MLEKGRQALMSAERPASDEEAACKWIPKKKHEVLKAKYKCLKKLFQIYDASVIGILPEPYAAPEIVERERKHSRRRRSHRTKTDACSGTNEIACDVEKRSIATAVIRDLKLQYTPTSIIDSDTRPETRRDKFTQDSRGCLSAGASEKECEYTQTSELLRMPYLTGKETKPKPTRFQMFLQRLLGIKRERTNHPPPTPHVYAASDNNINDRYGKRRKRGLRFRRLRGPKIHSETALRDGRNPVILNYVQSVQKNCLMDTTPRQCPFLGCRMIFYGIINYNDHLNLCHFTDRKYFCHYCHEGFVRDCDKLVHENEHIGITKLNAINKLASTPSSDRRSYKVASLTQTEPQAALDVDEEKLKKIVSFFDKIDDPEEILAELKRSRHSRSNMNLTRHSSRTEAATPEPRRSDRNTHGAYSSVQLRKTDRRSHSSGYSDALAHRSSASSLKCQMCGDSFDRKQRLNLHVDTEHRGHKQKYLSAMGSQRERDTSERLERCSVSTVRRVDTSSTLTQSPSEGSNKSCDPSTNIVYYTSLESVRKPSVKDFMAKHARSSFGYKWEPGTKASLA</sequence>
<evidence type="ECO:0000256" key="1">
    <source>
        <dbReference type="PROSITE-ProRule" id="PRU00042"/>
    </source>
</evidence>
<feature type="region of interest" description="Disordered" evidence="2">
    <location>
        <begin position="468"/>
        <end position="520"/>
    </location>
</feature>
<evidence type="ECO:0000259" key="3">
    <source>
        <dbReference type="PROSITE" id="PS50157"/>
    </source>
</evidence>
<evidence type="ECO:0000313" key="4">
    <source>
        <dbReference type="EMBL" id="CAH2056455.1"/>
    </source>
</evidence>
<name>A0ABN8IFM0_9NEOP</name>
<evidence type="ECO:0000256" key="2">
    <source>
        <dbReference type="SAM" id="MobiDB-lite"/>
    </source>
</evidence>
<feature type="compositionally biased region" description="Basic and acidic residues" evidence="2">
    <location>
        <begin position="482"/>
        <end position="493"/>
    </location>
</feature>
<organism evidence="4 5">
    <name type="scientific">Iphiclides podalirius</name>
    <name type="common">scarce swallowtail</name>
    <dbReference type="NCBI Taxonomy" id="110791"/>
    <lineage>
        <taxon>Eukaryota</taxon>
        <taxon>Metazoa</taxon>
        <taxon>Ecdysozoa</taxon>
        <taxon>Arthropoda</taxon>
        <taxon>Hexapoda</taxon>
        <taxon>Insecta</taxon>
        <taxon>Pterygota</taxon>
        <taxon>Neoptera</taxon>
        <taxon>Endopterygota</taxon>
        <taxon>Lepidoptera</taxon>
        <taxon>Glossata</taxon>
        <taxon>Ditrysia</taxon>
        <taxon>Papilionoidea</taxon>
        <taxon>Papilionidae</taxon>
        <taxon>Papilioninae</taxon>
        <taxon>Iphiclides</taxon>
    </lineage>
</organism>
<keyword evidence="1" id="KW-0479">Metal-binding</keyword>
<evidence type="ECO:0000313" key="5">
    <source>
        <dbReference type="Proteomes" id="UP000837857"/>
    </source>
</evidence>
<accession>A0ABN8IFM0</accession>
<gene>
    <name evidence="4" type="ORF">IPOD504_LOCUS9668</name>
</gene>
<reference evidence="4" key="1">
    <citation type="submission" date="2022-03" db="EMBL/GenBank/DDBJ databases">
        <authorList>
            <person name="Martin H S."/>
        </authorList>
    </citation>
    <scope>NUCLEOTIDE SEQUENCE</scope>
</reference>
<feature type="region of interest" description="Disordered" evidence="2">
    <location>
        <begin position="379"/>
        <end position="438"/>
    </location>
</feature>
<feature type="compositionally biased region" description="Low complexity" evidence="2">
    <location>
        <begin position="494"/>
        <end position="507"/>
    </location>
</feature>
<dbReference type="PROSITE" id="PS50157">
    <property type="entry name" value="ZINC_FINGER_C2H2_2"/>
    <property type="match status" value="1"/>
</dbReference>
<dbReference type="InterPro" id="IPR013087">
    <property type="entry name" value="Znf_C2H2_type"/>
</dbReference>
<dbReference type="Proteomes" id="UP000837857">
    <property type="component" value="Chromosome 23"/>
</dbReference>
<feature type="non-terminal residue" evidence="4">
    <location>
        <position position="565"/>
    </location>
</feature>
<dbReference type="PROSITE" id="PS00028">
    <property type="entry name" value="ZINC_FINGER_C2H2_1"/>
    <property type="match status" value="2"/>
</dbReference>
<keyword evidence="5" id="KW-1185">Reference proteome</keyword>
<protein>
    <recommendedName>
        <fullName evidence="3">C2H2-type domain-containing protein</fullName>
    </recommendedName>
</protein>
<dbReference type="EMBL" id="OW152835">
    <property type="protein sequence ID" value="CAH2056455.1"/>
    <property type="molecule type" value="Genomic_DNA"/>
</dbReference>
<keyword evidence="1" id="KW-0862">Zinc</keyword>
<keyword evidence="1" id="KW-0863">Zinc-finger</keyword>
<proteinExistence type="predicted"/>
<feature type="domain" description="C2H2-type" evidence="3">
    <location>
        <begin position="445"/>
        <end position="473"/>
    </location>
</feature>
<feature type="compositionally biased region" description="Polar residues" evidence="2">
    <location>
        <begin position="508"/>
        <end position="520"/>
    </location>
</feature>